<gene>
    <name evidence="17" type="ORF">CAL65_03305</name>
</gene>
<keyword evidence="7" id="KW-0479">Metal-binding</keyword>
<dbReference type="Gene3D" id="2.30.110.10">
    <property type="entry name" value="Electron Transport, Fmn-binding Protein, Chain A"/>
    <property type="match status" value="1"/>
</dbReference>
<dbReference type="InterPro" id="IPR012349">
    <property type="entry name" value="Split_barrel_FMN-bd"/>
</dbReference>
<evidence type="ECO:0000256" key="3">
    <source>
        <dbReference type="ARBA" id="ARBA00006401"/>
    </source>
</evidence>
<dbReference type="PRINTS" id="PR00410">
    <property type="entry name" value="PHEHYDRXLASE"/>
</dbReference>
<dbReference type="SUPFAM" id="SSF63380">
    <property type="entry name" value="Riboflavin synthase domain-like"/>
    <property type="match status" value="1"/>
</dbReference>
<dbReference type="CDD" id="cd06184">
    <property type="entry name" value="flavohem_like_fad_nad_binding"/>
    <property type="match status" value="1"/>
</dbReference>
<dbReference type="PANTHER" id="PTHR42815">
    <property type="entry name" value="FAD-BINDING, PUTATIVE (AFU_ORTHOLOGUE AFUA_6G07600)-RELATED"/>
    <property type="match status" value="1"/>
</dbReference>
<dbReference type="FunFam" id="3.40.50.80:FF:000010">
    <property type="entry name" value="Flavohemoprotein"/>
    <property type="match status" value="1"/>
</dbReference>
<keyword evidence="11" id="KW-0408">Iron</keyword>
<evidence type="ECO:0000259" key="16">
    <source>
        <dbReference type="PROSITE" id="PS51384"/>
    </source>
</evidence>
<dbReference type="InterPro" id="IPR001433">
    <property type="entry name" value="OxRdtase_FAD/NAD-bd"/>
</dbReference>
<evidence type="ECO:0000256" key="1">
    <source>
        <dbReference type="ARBA" id="ARBA00001970"/>
    </source>
</evidence>
<dbReference type="PROSITE" id="PS51384">
    <property type="entry name" value="FAD_FR"/>
    <property type="match status" value="1"/>
</dbReference>
<dbReference type="GO" id="GO:0051537">
    <property type="term" value="F:2 iron, 2 sulfur cluster binding"/>
    <property type="evidence" value="ECO:0007669"/>
    <property type="project" value="InterPro"/>
</dbReference>
<dbReference type="InterPro" id="IPR006058">
    <property type="entry name" value="2Fe2S_fd_BS"/>
</dbReference>
<keyword evidence="18" id="KW-1185">Reference proteome</keyword>
<dbReference type="Pfam" id="PF00175">
    <property type="entry name" value="NAD_binding_1"/>
    <property type="match status" value="1"/>
</dbReference>
<dbReference type="PROSITE" id="PS00197">
    <property type="entry name" value="2FE2S_FER_1"/>
    <property type="match status" value="1"/>
</dbReference>
<evidence type="ECO:0000256" key="6">
    <source>
        <dbReference type="ARBA" id="ARBA00022630"/>
    </source>
</evidence>
<evidence type="ECO:0000313" key="17">
    <source>
        <dbReference type="EMBL" id="RFA38939.1"/>
    </source>
</evidence>
<keyword evidence="10" id="KW-0560">Oxidoreductase</keyword>
<dbReference type="InterPro" id="IPR017927">
    <property type="entry name" value="FAD-bd_FR_type"/>
</dbReference>
<comment type="cofactor">
    <cofactor evidence="2">
        <name>FAD</name>
        <dbReference type="ChEBI" id="CHEBI:57692"/>
    </cofactor>
</comment>
<feature type="domain" description="FAD-binding FR-type" evidence="16">
    <location>
        <begin position="367"/>
        <end position="470"/>
    </location>
</feature>
<dbReference type="SUPFAM" id="SSF52343">
    <property type="entry name" value="Ferredoxin reductase-like, C-terminal NADP-linked domain"/>
    <property type="match status" value="1"/>
</dbReference>
<dbReference type="GO" id="GO:0046872">
    <property type="term" value="F:metal ion binding"/>
    <property type="evidence" value="ECO:0007669"/>
    <property type="project" value="UniProtKB-KW"/>
</dbReference>
<evidence type="ECO:0000259" key="15">
    <source>
        <dbReference type="PROSITE" id="PS51085"/>
    </source>
</evidence>
<keyword evidence="6" id="KW-0285">Flavoprotein</keyword>
<keyword evidence="5" id="KW-0349">Heme</keyword>
<dbReference type="InterPro" id="IPR008333">
    <property type="entry name" value="Cbr1-like_FAD-bd_dom"/>
</dbReference>
<comment type="caution">
    <text evidence="17">The sequence shown here is derived from an EMBL/GenBank/DDBJ whole genome shotgun (WGS) entry which is preliminary data.</text>
</comment>
<dbReference type="Proteomes" id="UP000256763">
    <property type="component" value="Unassembled WGS sequence"/>
</dbReference>
<dbReference type="InterPro" id="IPR012675">
    <property type="entry name" value="Beta-grasp_dom_sf"/>
</dbReference>
<evidence type="ECO:0000256" key="4">
    <source>
        <dbReference type="ARBA" id="ARBA00012229"/>
    </source>
</evidence>
<dbReference type="InterPro" id="IPR001041">
    <property type="entry name" value="2Fe-2S_ferredoxin-type"/>
</dbReference>
<dbReference type="Gene3D" id="2.40.30.10">
    <property type="entry name" value="Translation factors"/>
    <property type="match status" value="1"/>
</dbReference>
<dbReference type="Pfam" id="PF00970">
    <property type="entry name" value="FAD_binding_6"/>
    <property type="match status" value="1"/>
</dbReference>
<evidence type="ECO:0000256" key="2">
    <source>
        <dbReference type="ARBA" id="ARBA00001974"/>
    </source>
</evidence>
<evidence type="ECO:0000256" key="14">
    <source>
        <dbReference type="ARBA" id="ARBA00049433"/>
    </source>
</evidence>
<evidence type="ECO:0000313" key="18">
    <source>
        <dbReference type="Proteomes" id="UP000256763"/>
    </source>
</evidence>
<dbReference type="InterPro" id="IPR036010">
    <property type="entry name" value="2Fe-2S_ferredoxin-like_sf"/>
</dbReference>
<evidence type="ECO:0000256" key="12">
    <source>
        <dbReference type="ARBA" id="ARBA00023027"/>
    </source>
</evidence>
<protein>
    <recommendedName>
        <fullName evidence="4">nitric oxide dioxygenase</fullName>
        <ecNumber evidence="4">1.14.12.17</ecNumber>
    </recommendedName>
</protein>
<evidence type="ECO:0000256" key="8">
    <source>
        <dbReference type="ARBA" id="ARBA00022827"/>
    </source>
</evidence>
<feature type="domain" description="2Fe-2S ferredoxin-type" evidence="15">
    <location>
        <begin position="629"/>
        <end position="712"/>
    </location>
</feature>
<dbReference type="CDD" id="cd00207">
    <property type="entry name" value="fer2"/>
    <property type="match status" value="1"/>
</dbReference>
<organism evidence="17 18">
    <name type="scientific">Alkalilimnicola ehrlichii</name>
    <dbReference type="NCBI Taxonomy" id="351052"/>
    <lineage>
        <taxon>Bacteria</taxon>
        <taxon>Pseudomonadati</taxon>
        <taxon>Pseudomonadota</taxon>
        <taxon>Gammaproteobacteria</taxon>
        <taxon>Chromatiales</taxon>
        <taxon>Ectothiorhodospiraceae</taxon>
        <taxon>Alkalilimnicola</taxon>
    </lineage>
</organism>
<comment type="catalytic activity">
    <reaction evidence="13">
        <text>2 nitric oxide + NADH + 2 O2 = 2 nitrate + NAD(+) + H(+)</text>
        <dbReference type="Rhea" id="RHEA:19469"/>
        <dbReference type="ChEBI" id="CHEBI:15378"/>
        <dbReference type="ChEBI" id="CHEBI:15379"/>
        <dbReference type="ChEBI" id="CHEBI:16480"/>
        <dbReference type="ChEBI" id="CHEBI:17632"/>
        <dbReference type="ChEBI" id="CHEBI:57540"/>
        <dbReference type="ChEBI" id="CHEBI:57945"/>
        <dbReference type="EC" id="1.14.12.17"/>
    </reaction>
</comment>
<sequence>MVRQGKNQRKDGECFELTFNAVWPSADSFRTMPKPLTEREHPMAQDDHVFHAGERTVQARAEVSDDWLERAASFVRPEMPQQHRDFFENLPMLFLGLLDPAGRPWCVPVFGPPGYASSPSPSTLELQRAPTLSDELRLDLTPGASVGVVGVDLSNRRRNRMNGRVRYARGDAITIAVDQSFGNCPQYIQTRSLAPARDEPSAAAGRRSSLYEPAVRRLVESADTFFIASRAAGSLKGGSAGVDASHRGGRPGFLGINEDGSLSFPDFSGNRFFNTLGNIESDGRIGLFVPDFETGEAIILTGRATIDWSPGRVEAFAGAERVVDVVPEEIWHATATLPVTATLAEQWPALDDTGTWDEVRLAALNTDGYRRFQIASKRRESDTITSFYLTPADGGPIEPHVPGQFLPIRLQGNDGSILRSYTISQGPNGRDYRLTVKREEYGLASRLLHDRFKDGDIIEVASPAGDFVLDDSTQPIVMLSGGVGITPMMAMLDGLVAALRAGAPRREVYFIHATQNSASRAFRSELEAIVRQHDWLHLFTAYSAPEPGDRLGQTHDTEARLGMGVLAKFLPFDGYQFYLCGPEGFMRALYTGLRDMGIDRSHIHYEFFGAGELDEPEETGSVVELPTRATVTFARSEIQAEWTAQSGTLLETAEAAGLRPFHNCRSGKCGTCAVRLLSGAVHYTRKPLVSPADDHVLTCCAVPMDERVEIDI</sequence>
<dbReference type="OrthoDB" id="9796486at2"/>
<dbReference type="Pfam" id="PF00111">
    <property type="entry name" value="Fer2"/>
    <property type="match status" value="1"/>
</dbReference>
<comment type="similarity">
    <text evidence="3">In the C-terminal section; belongs to the flavoprotein pyridine nucleotide cytochrome reductase family.</text>
</comment>
<keyword evidence="12" id="KW-0520">NAD</keyword>
<dbReference type="GO" id="GO:0008941">
    <property type="term" value="F:nitric oxide dioxygenase NAD(P)H activity"/>
    <property type="evidence" value="ECO:0007669"/>
    <property type="project" value="UniProtKB-EC"/>
</dbReference>
<dbReference type="InterPro" id="IPR017938">
    <property type="entry name" value="Riboflavin_synthase-like_b-brl"/>
</dbReference>
<comment type="cofactor">
    <cofactor evidence="1">
        <name>heme b</name>
        <dbReference type="ChEBI" id="CHEBI:60344"/>
    </cofactor>
</comment>
<dbReference type="Gene3D" id="3.40.50.80">
    <property type="entry name" value="Nucleotide-binding domain of ferredoxin-NADP reductase (FNR) module"/>
    <property type="match status" value="1"/>
</dbReference>
<evidence type="ECO:0000256" key="11">
    <source>
        <dbReference type="ARBA" id="ARBA00023004"/>
    </source>
</evidence>
<dbReference type="EMBL" id="NFZW01000002">
    <property type="protein sequence ID" value="RFA38939.1"/>
    <property type="molecule type" value="Genomic_DNA"/>
</dbReference>
<evidence type="ECO:0000256" key="5">
    <source>
        <dbReference type="ARBA" id="ARBA00022617"/>
    </source>
</evidence>
<reference evidence="18" key="1">
    <citation type="submission" date="2017-05" db="EMBL/GenBank/DDBJ databases">
        <authorList>
            <person name="Sharma S."/>
            <person name="Sidhu C."/>
            <person name="Pinnaka A.K."/>
        </authorList>
    </citation>
    <scope>NUCLEOTIDE SEQUENCE [LARGE SCALE GENOMIC DNA]</scope>
    <source>
        <strain evidence="18">AK93</strain>
    </source>
</reference>
<accession>A0A3E0X288</accession>
<dbReference type="SUPFAM" id="SSF50475">
    <property type="entry name" value="FMN-binding split barrel"/>
    <property type="match status" value="1"/>
</dbReference>
<dbReference type="SUPFAM" id="SSF54292">
    <property type="entry name" value="2Fe-2S ferredoxin-like"/>
    <property type="match status" value="1"/>
</dbReference>
<evidence type="ECO:0000256" key="10">
    <source>
        <dbReference type="ARBA" id="ARBA00023002"/>
    </source>
</evidence>
<keyword evidence="8" id="KW-0274">FAD</keyword>
<keyword evidence="9" id="KW-0521">NADP</keyword>
<dbReference type="PROSITE" id="PS51085">
    <property type="entry name" value="2FE2S_FER_2"/>
    <property type="match status" value="1"/>
</dbReference>
<dbReference type="EC" id="1.14.12.17" evidence="4"/>
<evidence type="ECO:0000256" key="13">
    <source>
        <dbReference type="ARBA" id="ARBA00048649"/>
    </source>
</evidence>
<comment type="catalytic activity">
    <reaction evidence="14">
        <text>2 nitric oxide + NADPH + 2 O2 = 2 nitrate + NADP(+) + H(+)</text>
        <dbReference type="Rhea" id="RHEA:19465"/>
        <dbReference type="ChEBI" id="CHEBI:15378"/>
        <dbReference type="ChEBI" id="CHEBI:15379"/>
        <dbReference type="ChEBI" id="CHEBI:16480"/>
        <dbReference type="ChEBI" id="CHEBI:17632"/>
        <dbReference type="ChEBI" id="CHEBI:57783"/>
        <dbReference type="ChEBI" id="CHEBI:58349"/>
        <dbReference type="EC" id="1.14.12.17"/>
    </reaction>
</comment>
<proteinExistence type="inferred from homology"/>
<evidence type="ECO:0000256" key="9">
    <source>
        <dbReference type="ARBA" id="ARBA00022857"/>
    </source>
</evidence>
<evidence type="ECO:0000256" key="7">
    <source>
        <dbReference type="ARBA" id="ARBA00022723"/>
    </source>
</evidence>
<dbReference type="AlphaFoldDB" id="A0A3E0X288"/>
<dbReference type="InterPro" id="IPR039261">
    <property type="entry name" value="FNR_nucleotide-bd"/>
</dbReference>
<name>A0A3E0X288_9GAMM</name>
<dbReference type="Gene3D" id="3.10.20.30">
    <property type="match status" value="1"/>
</dbReference>
<dbReference type="PANTHER" id="PTHR42815:SF2">
    <property type="entry name" value="FAD-BINDING, PUTATIVE (AFU_ORTHOLOGUE AFUA_6G07600)-RELATED"/>
    <property type="match status" value="1"/>
</dbReference>